<dbReference type="InterPro" id="IPR014322">
    <property type="entry name" value="RNA_pol_sigma-B/F/G"/>
</dbReference>
<evidence type="ECO:0000313" key="9">
    <source>
        <dbReference type="Proteomes" id="UP000824258"/>
    </source>
</evidence>
<dbReference type="InterPro" id="IPR000943">
    <property type="entry name" value="RNA_pol_sigma70"/>
</dbReference>
<keyword evidence="6" id="KW-0804">Transcription</keyword>
<evidence type="ECO:0000256" key="2">
    <source>
        <dbReference type="ARBA" id="ARBA00022969"/>
    </source>
</evidence>
<evidence type="ECO:0000259" key="7">
    <source>
        <dbReference type="PROSITE" id="PS50943"/>
    </source>
</evidence>
<dbReference type="CDD" id="cd06171">
    <property type="entry name" value="Sigma70_r4"/>
    <property type="match status" value="1"/>
</dbReference>
<dbReference type="AlphaFoldDB" id="A0A9D1D8V5"/>
<gene>
    <name evidence="8" type="ORF">IAA70_07755</name>
</gene>
<dbReference type="NCBIfam" id="TIGR02980">
    <property type="entry name" value="SigBFG"/>
    <property type="match status" value="1"/>
</dbReference>
<dbReference type="InterPro" id="IPR007624">
    <property type="entry name" value="RNA_pol_sigma70_r3"/>
</dbReference>
<dbReference type="GO" id="GO:0016987">
    <property type="term" value="F:sigma factor activity"/>
    <property type="evidence" value="ECO:0007669"/>
    <property type="project" value="UniProtKB-KW"/>
</dbReference>
<dbReference type="Pfam" id="PF04545">
    <property type="entry name" value="Sigma70_r4"/>
    <property type="match status" value="1"/>
</dbReference>
<protein>
    <submittedName>
        <fullName evidence="8">SigB/SigF/SigG family RNA polymerase sigma factor</fullName>
    </submittedName>
</protein>
<reference evidence="8" key="1">
    <citation type="submission" date="2020-10" db="EMBL/GenBank/DDBJ databases">
        <authorList>
            <person name="Gilroy R."/>
        </authorList>
    </citation>
    <scope>NUCLEOTIDE SEQUENCE</scope>
    <source>
        <strain evidence="8">ChiHjej9B8-7071</strain>
    </source>
</reference>
<dbReference type="InterPro" id="IPR013324">
    <property type="entry name" value="RNA_pol_sigma_r3/r4-like"/>
</dbReference>
<comment type="caution">
    <text evidence="8">The sequence shown here is derived from an EMBL/GenBank/DDBJ whole genome shotgun (WGS) entry which is preliminary data.</text>
</comment>
<name>A0A9D1D8V5_9FIRM</name>
<evidence type="ECO:0000256" key="4">
    <source>
        <dbReference type="ARBA" id="ARBA00023082"/>
    </source>
</evidence>
<dbReference type="Gene3D" id="1.10.10.10">
    <property type="entry name" value="Winged helix-like DNA-binding domain superfamily/Winged helix DNA-binding domain"/>
    <property type="match status" value="2"/>
</dbReference>
<dbReference type="InterPro" id="IPR014284">
    <property type="entry name" value="RNA_pol_sigma-70_dom"/>
</dbReference>
<evidence type="ECO:0000256" key="1">
    <source>
        <dbReference type="ARBA" id="ARBA00007788"/>
    </source>
</evidence>
<dbReference type="PRINTS" id="PR00046">
    <property type="entry name" value="SIGMA70FCT"/>
</dbReference>
<dbReference type="GO" id="GO:0006352">
    <property type="term" value="P:DNA-templated transcription initiation"/>
    <property type="evidence" value="ECO:0007669"/>
    <property type="project" value="InterPro"/>
</dbReference>
<keyword evidence="5" id="KW-0238">DNA-binding</keyword>
<sequence length="234" mass="25995">MSASLETLLRRAQDGDKDAREQLVVENTGLVWSIARRFFGRGVDPDDLYQLGCLGFLKAIDGFDLQYGTQFSTYAVPKIAGEIRRFLRDDGAVKVSRSIKERAASIKITRTQLTGELNREPTLSELAEATGLTVEEIAAAETATAATESIQRESGEEGFTLEHVLTDGAMEEQLIEHIALKEAIARLPEREKTVIGLRYYRGLTQDKTAKILGVSQVQVSRIEKKALQALRTYF</sequence>
<dbReference type="Proteomes" id="UP000824258">
    <property type="component" value="Unassembled WGS sequence"/>
</dbReference>
<dbReference type="InterPro" id="IPR036388">
    <property type="entry name" value="WH-like_DNA-bd_sf"/>
</dbReference>
<organism evidence="8 9">
    <name type="scientific">Candidatus Avoscillospira stercoripullorum</name>
    <dbReference type="NCBI Taxonomy" id="2840709"/>
    <lineage>
        <taxon>Bacteria</taxon>
        <taxon>Bacillati</taxon>
        <taxon>Bacillota</taxon>
        <taxon>Clostridia</taxon>
        <taxon>Eubacteriales</taxon>
        <taxon>Oscillospiraceae</taxon>
        <taxon>Oscillospiraceae incertae sedis</taxon>
        <taxon>Candidatus Avoscillospira</taxon>
    </lineage>
</organism>
<reference evidence="8" key="2">
    <citation type="journal article" date="2021" name="PeerJ">
        <title>Extensive microbial diversity within the chicken gut microbiome revealed by metagenomics and culture.</title>
        <authorList>
            <person name="Gilroy R."/>
            <person name="Ravi A."/>
            <person name="Getino M."/>
            <person name="Pursley I."/>
            <person name="Horton D.L."/>
            <person name="Alikhan N.F."/>
            <person name="Baker D."/>
            <person name="Gharbi K."/>
            <person name="Hall N."/>
            <person name="Watson M."/>
            <person name="Adriaenssens E.M."/>
            <person name="Foster-Nyarko E."/>
            <person name="Jarju S."/>
            <person name="Secka A."/>
            <person name="Antonio M."/>
            <person name="Oren A."/>
            <person name="Chaudhuri R.R."/>
            <person name="La Ragione R."/>
            <person name="Hildebrand F."/>
            <person name="Pallen M.J."/>
        </authorList>
    </citation>
    <scope>NUCLEOTIDE SEQUENCE</scope>
    <source>
        <strain evidence="8">ChiHjej9B8-7071</strain>
    </source>
</reference>
<dbReference type="PANTHER" id="PTHR30385">
    <property type="entry name" value="SIGMA FACTOR F FLAGELLAR"/>
    <property type="match status" value="1"/>
</dbReference>
<dbReference type="GO" id="GO:0030435">
    <property type="term" value="P:sporulation resulting in formation of a cellular spore"/>
    <property type="evidence" value="ECO:0007669"/>
    <property type="project" value="UniProtKB-KW"/>
</dbReference>
<dbReference type="NCBIfam" id="TIGR02937">
    <property type="entry name" value="sigma70-ECF"/>
    <property type="match status" value="1"/>
</dbReference>
<dbReference type="SUPFAM" id="SSF88946">
    <property type="entry name" value="Sigma2 domain of RNA polymerase sigma factors"/>
    <property type="match status" value="1"/>
</dbReference>
<evidence type="ECO:0000256" key="5">
    <source>
        <dbReference type="ARBA" id="ARBA00023125"/>
    </source>
</evidence>
<keyword evidence="3" id="KW-0805">Transcription regulation</keyword>
<evidence type="ECO:0000256" key="6">
    <source>
        <dbReference type="ARBA" id="ARBA00023163"/>
    </source>
</evidence>
<dbReference type="Pfam" id="PF04542">
    <property type="entry name" value="Sigma70_r2"/>
    <property type="match status" value="1"/>
</dbReference>
<dbReference type="InterPro" id="IPR007630">
    <property type="entry name" value="RNA_pol_sigma70_r4"/>
</dbReference>
<feature type="domain" description="HTH cro/C1-type" evidence="7">
    <location>
        <begin position="201"/>
        <end position="224"/>
    </location>
</feature>
<dbReference type="InterPro" id="IPR001387">
    <property type="entry name" value="Cro/C1-type_HTH"/>
</dbReference>
<dbReference type="InterPro" id="IPR007627">
    <property type="entry name" value="RNA_pol_sigma70_r2"/>
</dbReference>
<dbReference type="PROSITE" id="PS50943">
    <property type="entry name" value="HTH_CROC1"/>
    <property type="match status" value="1"/>
</dbReference>
<dbReference type="Gene3D" id="1.20.120.1810">
    <property type="match status" value="1"/>
</dbReference>
<dbReference type="GO" id="GO:0003677">
    <property type="term" value="F:DNA binding"/>
    <property type="evidence" value="ECO:0007669"/>
    <property type="project" value="UniProtKB-KW"/>
</dbReference>
<accession>A0A9D1D8V5</accession>
<comment type="similarity">
    <text evidence="1">Belongs to the sigma-70 factor family.</text>
</comment>
<evidence type="ECO:0000256" key="3">
    <source>
        <dbReference type="ARBA" id="ARBA00023015"/>
    </source>
</evidence>
<keyword evidence="2" id="KW-0749">Sporulation</keyword>
<dbReference type="Pfam" id="PF04539">
    <property type="entry name" value="Sigma70_r3"/>
    <property type="match status" value="1"/>
</dbReference>
<dbReference type="InterPro" id="IPR013325">
    <property type="entry name" value="RNA_pol_sigma_r2"/>
</dbReference>
<dbReference type="EMBL" id="DVGD01000252">
    <property type="protein sequence ID" value="HIR10284.1"/>
    <property type="molecule type" value="Genomic_DNA"/>
</dbReference>
<keyword evidence="4" id="KW-0731">Sigma factor</keyword>
<proteinExistence type="inferred from homology"/>
<evidence type="ECO:0000313" key="8">
    <source>
        <dbReference type="EMBL" id="HIR10284.1"/>
    </source>
</evidence>
<dbReference type="SUPFAM" id="SSF88659">
    <property type="entry name" value="Sigma3 and sigma4 domains of RNA polymerase sigma factors"/>
    <property type="match status" value="2"/>
</dbReference>